<name>A0ABX6C0J0_9CHLR</name>
<sequence length="72" mass="7977">MMPVTPLTPDDVVAARRQLGLTQVELARALGVALTTLQRWELGLTRPPPYLRLALERLVEDKKFSPGSPKTP</sequence>
<dbReference type="InterPro" id="IPR001387">
    <property type="entry name" value="Cro/C1-type_HTH"/>
</dbReference>
<dbReference type="SUPFAM" id="SSF47413">
    <property type="entry name" value="lambda repressor-like DNA-binding domains"/>
    <property type="match status" value="1"/>
</dbReference>
<dbReference type="EMBL" id="CP042829">
    <property type="protein sequence ID" value="QFG02178.1"/>
    <property type="molecule type" value="Genomic_DNA"/>
</dbReference>
<protein>
    <submittedName>
        <fullName evidence="2">Helix-turn-helix domain-containing protein</fullName>
    </submittedName>
</protein>
<accession>A0ABX6C0J0</accession>
<dbReference type="Proteomes" id="UP000326331">
    <property type="component" value="Chromosome"/>
</dbReference>
<dbReference type="InterPro" id="IPR010982">
    <property type="entry name" value="Lambda_DNA-bd_dom_sf"/>
</dbReference>
<organism evidence="2 3">
    <name type="scientific">Tepidiforma bonchosmolovskayae</name>
    <dbReference type="NCBI Taxonomy" id="2601677"/>
    <lineage>
        <taxon>Bacteria</taxon>
        <taxon>Bacillati</taxon>
        <taxon>Chloroflexota</taxon>
        <taxon>Tepidiformia</taxon>
        <taxon>Tepidiformales</taxon>
        <taxon>Tepidiformaceae</taxon>
        <taxon>Tepidiforma</taxon>
    </lineage>
</organism>
<dbReference type="RefSeq" id="WP_158066114.1">
    <property type="nucleotide sequence ID" value="NZ_CP042829.1"/>
</dbReference>
<evidence type="ECO:0000259" key="1">
    <source>
        <dbReference type="PROSITE" id="PS50943"/>
    </source>
</evidence>
<evidence type="ECO:0000313" key="2">
    <source>
        <dbReference type="EMBL" id="QFG02178.1"/>
    </source>
</evidence>
<dbReference type="CDD" id="cd00093">
    <property type="entry name" value="HTH_XRE"/>
    <property type="match status" value="1"/>
</dbReference>
<dbReference type="SMART" id="SM00530">
    <property type="entry name" value="HTH_XRE"/>
    <property type="match status" value="1"/>
</dbReference>
<keyword evidence="3" id="KW-1185">Reference proteome</keyword>
<feature type="domain" description="HTH cro/C1-type" evidence="1">
    <location>
        <begin position="12"/>
        <end position="47"/>
    </location>
</feature>
<dbReference type="Gene3D" id="1.10.260.40">
    <property type="entry name" value="lambda repressor-like DNA-binding domains"/>
    <property type="match status" value="1"/>
</dbReference>
<dbReference type="PROSITE" id="PS50943">
    <property type="entry name" value="HTH_CROC1"/>
    <property type="match status" value="1"/>
</dbReference>
<evidence type="ECO:0000313" key="3">
    <source>
        <dbReference type="Proteomes" id="UP000326331"/>
    </source>
</evidence>
<gene>
    <name evidence="2" type="ORF">Tbon_02320</name>
</gene>
<dbReference type="Pfam" id="PF01381">
    <property type="entry name" value="HTH_3"/>
    <property type="match status" value="1"/>
</dbReference>
<proteinExistence type="predicted"/>
<reference evidence="2 3" key="1">
    <citation type="submission" date="2019-10" db="EMBL/GenBank/DDBJ databases">
        <title>Thermopilla bonchosmolovskayae gen. nov., sp. nov., a moderately thermophilic Chloroflexi bacterium from a Chukotka hot spring (Arctic, Russia), representing a novel classis Thermopillaia, which include previously uncultivated lineage OLB14.</title>
        <authorList>
            <person name="Kochetkova T.V."/>
            <person name="Zayulina K.S."/>
            <person name="Zhigarkov V.S."/>
            <person name="Minaev N.V."/>
            <person name="Novikov A."/>
            <person name="Toshchakov S.V."/>
            <person name="Elcheninov A.G."/>
            <person name="Kublanov I.V."/>
        </authorList>
    </citation>
    <scope>NUCLEOTIDE SEQUENCE [LARGE SCALE GENOMIC DNA]</scope>
    <source>
        <strain evidence="2 3">3753O</strain>
    </source>
</reference>